<dbReference type="STRING" id="1760988.SAMN02949497_1662"/>
<evidence type="ECO:0000259" key="2">
    <source>
        <dbReference type="Pfam" id="PF04984"/>
    </source>
</evidence>
<dbReference type="Proteomes" id="UP000192923">
    <property type="component" value="Unassembled WGS sequence"/>
</dbReference>
<feature type="domain" description="Phage tail sheath protein-like beta-sandwich" evidence="3">
    <location>
        <begin position="101"/>
        <end position="198"/>
    </location>
</feature>
<feature type="domain" description="Tail sheath protein subtilisin-like" evidence="2">
    <location>
        <begin position="212"/>
        <end position="362"/>
    </location>
</feature>
<sequence length="491" mass="52492">MDNIIIADVPTNLRLPGAYIGVDPSQATGNLVPAIPRKTLIWGQRLSTGRVAANVPYRINGADDAAQGSGYGSMIHRMAIRARAAAPYADIWCIGLASDPAGVAATGQIEVTGPATSAGVVYLYIAGQRLTVGVSSGDSATTIATNIAIAVQASASLPVIATRADATITLTCRWKGSTGNDIDIRFNYYTGEQLPAGVHVSITAMADGEVDPDPTAALAAIAGEWFYTWIFPYTDPALAAIVDPDLADRWGPIDPRPAQAFRHMNGSHADLTTFGESRNSIHFCTLGRRGVPTPPWEDAAAWGCAVDAHAANTDPLYPFVGLAIPGMMAPAVSDRWSGVESNNLCYSGISTFTVDRDGTCRVGLVITEYQTNSLGVEDISLLYLNHKWGADLCRYEVRVWATALIAQGFKLSQSPNVQKVAGVLDMDQMKALSFPLFRSWESRGIAQNFDQFKADVRFAVSQTDPTRVNAIIPPQLLSPLHIIAAAVQFRL</sequence>
<name>A0A1Y6CVB8_9GAMM</name>
<gene>
    <name evidence="4" type="ORF">SAMN02949497_1662</name>
</gene>
<accession>A0A1Y6CVB8</accession>
<dbReference type="AlphaFoldDB" id="A0A1Y6CVB8"/>
<evidence type="ECO:0000256" key="1">
    <source>
        <dbReference type="ARBA" id="ARBA00008005"/>
    </source>
</evidence>
<dbReference type="InterPro" id="IPR035089">
    <property type="entry name" value="Phage_sheath_subtilisin"/>
</dbReference>
<reference evidence="4 5" key="1">
    <citation type="submission" date="2016-12" db="EMBL/GenBank/DDBJ databases">
        <authorList>
            <person name="Song W.-J."/>
            <person name="Kurnit D.M."/>
        </authorList>
    </citation>
    <scope>NUCLEOTIDE SEQUENCE [LARGE SCALE GENOMIC DNA]</scope>
    <source>
        <strain evidence="4 5">175</strain>
    </source>
</reference>
<dbReference type="RefSeq" id="WP_085211644.1">
    <property type="nucleotide sequence ID" value="NZ_FXAM01000001.1"/>
</dbReference>
<dbReference type="EMBL" id="FXAM01000001">
    <property type="protein sequence ID" value="SMF94351.1"/>
    <property type="molecule type" value="Genomic_DNA"/>
</dbReference>
<proteinExistence type="inferred from homology"/>
<protein>
    <submittedName>
        <fullName evidence="4">Mu-like prophage tail sheath protein gpL</fullName>
    </submittedName>
</protein>
<dbReference type="Pfam" id="PF17481">
    <property type="entry name" value="Phage_sheath_domII"/>
    <property type="match status" value="1"/>
</dbReference>
<evidence type="ECO:0000259" key="3">
    <source>
        <dbReference type="Pfam" id="PF17481"/>
    </source>
</evidence>
<evidence type="ECO:0000313" key="4">
    <source>
        <dbReference type="EMBL" id="SMF94351.1"/>
    </source>
</evidence>
<dbReference type="OrthoDB" id="5442644at2"/>
<keyword evidence="5" id="KW-1185">Reference proteome</keyword>
<dbReference type="InterPro" id="IPR035326">
    <property type="entry name" value="Beta_sandwich_Seath"/>
</dbReference>
<evidence type="ECO:0000313" key="5">
    <source>
        <dbReference type="Proteomes" id="UP000192923"/>
    </source>
</evidence>
<dbReference type="Pfam" id="PF04984">
    <property type="entry name" value="Phage_sheath_1"/>
    <property type="match status" value="1"/>
</dbReference>
<organism evidence="4 5">
    <name type="scientific">Methylomagnum ishizawai</name>
    <dbReference type="NCBI Taxonomy" id="1760988"/>
    <lineage>
        <taxon>Bacteria</taxon>
        <taxon>Pseudomonadati</taxon>
        <taxon>Pseudomonadota</taxon>
        <taxon>Gammaproteobacteria</taxon>
        <taxon>Methylococcales</taxon>
        <taxon>Methylococcaceae</taxon>
        <taxon>Methylomagnum</taxon>
    </lineage>
</organism>
<comment type="similarity">
    <text evidence="1">Belongs to the myoviridae tail sheath protein family.</text>
</comment>